<evidence type="ECO:0000313" key="1">
    <source>
        <dbReference type="EMBL" id="AKB32695.1"/>
    </source>
</evidence>
<gene>
    <name evidence="1" type="ORF">MSSIH_2005</name>
</gene>
<dbReference type="Proteomes" id="UP000033092">
    <property type="component" value="Chromosome"/>
</dbReference>
<sequence>MAKVEVNVKLQIEERDIQKIYSGKYRKIEVEQTGDAPQRAGQIRIYPGAVVEVSKEVFKRLGTSVKRFSGPQVDPRELNDLSEEQIKALEELDSKRLGILGIEESLEVMEVTGNPKKKIGKTGVFL</sequence>
<dbReference type="PATRIC" id="fig|1434119.4.peg.2592"/>
<dbReference type="KEGG" id="msz:MSSIH_2005"/>
<proteinExistence type="predicted"/>
<dbReference type="GeneID" id="41606072"/>
<protein>
    <submittedName>
        <fullName evidence="1">Uncharacterized protein</fullName>
    </submittedName>
</protein>
<name>A0A0E3PDV7_9EURY</name>
<evidence type="ECO:0000313" key="2">
    <source>
        <dbReference type="Proteomes" id="UP000033092"/>
    </source>
</evidence>
<dbReference type="RefSeq" id="WP_148705426.1">
    <property type="nucleotide sequence ID" value="NZ_CP009507.1"/>
</dbReference>
<dbReference type="HOGENOM" id="CLU_1976561_0_0_2"/>
<organism evidence="1 2">
    <name type="scientific">Methanosarcina siciliae HI350</name>
    <dbReference type="NCBI Taxonomy" id="1434119"/>
    <lineage>
        <taxon>Archaea</taxon>
        <taxon>Methanobacteriati</taxon>
        <taxon>Methanobacteriota</taxon>
        <taxon>Stenosarchaea group</taxon>
        <taxon>Methanomicrobia</taxon>
        <taxon>Methanosarcinales</taxon>
        <taxon>Methanosarcinaceae</taxon>
        <taxon>Methanosarcina</taxon>
    </lineage>
</organism>
<accession>A0A0E3PDV7</accession>
<dbReference type="AlphaFoldDB" id="A0A0E3PDV7"/>
<dbReference type="EMBL" id="CP009507">
    <property type="protein sequence ID" value="AKB32695.1"/>
    <property type="molecule type" value="Genomic_DNA"/>
</dbReference>
<reference evidence="1 2" key="1">
    <citation type="submission" date="2014-07" db="EMBL/GenBank/DDBJ databases">
        <title>Methanogenic archaea and the global carbon cycle.</title>
        <authorList>
            <person name="Henriksen J.R."/>
            <person name="Luke J."/>
            <person name="Reinhart S."/>
            <person name="Benedict M.N."/>
            <person name="Youngblut N.D."/>
            <person name="Metcalf M.E."/>
            <person name="Whitaker R.J."/>
            <person name="Metcalf W.W."/>
        </authorList>
    </citation>
    <scope>NUCLEOTIDE SEQUENCE [LARGE SCALE GENOMIC DNA]</scope>
    <source>
        <strain evidence="1 2">HI350</strain>
    </source>
</reference>